<name>A0A6A6SFM1_9PLEO</name>
<accession>A0A6A6SFM1</accession>
<evidence type="ECO:0000313" key="3">
    <source>
        <dbReference type="Proteomes" id="UP000799753"/>
    </source>
</evidence>
<protein>
    <submittedName>
        <fullName evidence="2">Uncharacterized protein</fullName>
    </submittedName>
</protein>
<reference evidence="2" key="1">
    <citation type="journal article" date="2020" name="Stud. Mycol.">
        <title>101 Dothideomycetes genomes: a test case for predicting lifestyles and emergence of pathogens.</title>
        <authorList>
            <person name="Haridas S."/>
            <person name="Albert R."/>
            <person name="Binder M."/>
            <person name="Bloem J."/>
            <person name="Labutti K."/>
            <person name="Salamov A."/>
            <person name="Andreopoulos B."/>
            <person name="Baker S."/>
            <person name="Barry K."/>
            <person name="Bills G."/>
            <person name="Bluhm B."/>
            <person name="Cannon C."/>
            <person name="Castanera R."/>
            <person name="Culley D."/>
            <person name="Daum C."/>
            <person name="Ezra D."/>
            <person name="Gonzalez J."/>
            <person name="Henrissat B."/>
            <person name="Kuo A."/>
            <person name="Liang C."/>
            <person name="Lipzen A."/>
            <person name="Lutzoni F."/>
            <person name="Magnuson J."/>
            <person name="Mondo S."/>
            <person name="Nolan M."/>
            <person name="Ohm R."/>
            <person name="Pangilinan J."/>
            <person name="Park H.-J."/>
            <person name="Ramirez L."/>
            <person name="Alfaro M."/>
            <person name="Sun H."/>
            <person name="Tritt A."/>
            <person name="Yoshinaga Y."/>
            <person name="Zwiers L.-H."/>
            <person name="Turgeon B."/>
            <person name="Goodwin S."/>
            <person name="Spatafora J."/>
            <person name="Crous P."/>
            <person name="Grigoriev I."/>
        </authorList>
    </citation>
    <scope>NUCLEOTIDE SEQUENCE</scope>
    <source>
        <strain evidence="2">CBS 473.64</strain>
    </source>
</reference>
<dbReference type="Proteomes" id="UP000799753">
    <property type="component" value="Unassembled WGS sequence"/>
</dbReference>
<gene>
    <name evidence="2" type="ORF">P280DRAFT_464766</name>
</gene>
<sequence length="71" mass="8404">MDRGGVRRALDGRRESRRGAQKKRKSERRKGFLFFFSIVRRASRAWTSRRLLMFTAEIGILRRGGIIEKHN</sequence>
<dbReference type="EMBL" id="MU006776">
    <property type="protein sequence ID" value="KAF2646569.1"/>
    <property type="molecule type" value="Genomic_DNA"/>
</dbReference>
<feature type="compositionally biased region" description="Basic and acidic residues" evidence="1">
    <location>
        <begin position="1"/>
        <end position="18"/>
    </location>
</feature>
<feature type="region of interest" description="Disordered" evidence="1">
    <location>
        <begin position="1"/>
        <end position="27"/>
    </location>
</feature>
<evidence type="ECO:0000256" key="1">
    <source>
        <dbReference type="SAM" id="MobiDB-lite"/>
    </source>
</evidence>
<dbReference type="AlphaFoldDB" id="A0A6A6SFM1"/>
<evidence type="ECO:0000313" key="2">
    <source>
        <dbReference type="EMBL" id="KAF2646569.1"/>
    </source>
</evidence>
<organism evidence="2 3">
    <name type="scientific">Massarina eburnea CBS 473.64</name>
    <dbReference type="NCBI Taxonomy" id="1395130"/>
    <lineage>
        <taxon>Eukaryota</taxon>
        <taxon>Fungi</taxon>
        <taxon>Dikarya</taxon>
        <taxon>Ascomycota</taxon>
        <taxon>Pezizomycotina</taxon>
        <taxon>Dothideomycetes</taxon>
        <taxon>Pleosporomycetidae</taxon>
        <taxon>Pleosporales</taxon>
        <taxon>Massarineae</taxon>
        <taxon>Massarinaceae</taxon>
        <taxon>Massarina</taxon>
    </lineage>
</organism>
<keyword evidence="3" id="KW-1185">Reference proteome</keyword>
<proteinExistence type="predicted"/>